<feature type="compositionally biased region" description="Basic and acidic residues" evidence="3">
    <location>
        <begin position="1063"/>
        <end position="1080"/>
    </location>
</feature>
<feature type="region of interest" description="Disordered" evidence="3">
    <location>
        <begin position="400"/>
        <end position="447"/>
    </location>
</feature>
<dbReference type="EMBL" id="CAMXCT020001602">
    <property type="protein sequence ID" value="CAL1144901.1"/>
    <property type="molecule type" value="Genomic_DNA"/>
</dbReference>
<dbReference type="PROSITE" id="PS51898">
    <property type="entry name" value="TYR_RECOMBINASE"/>
    <property type="match status" value="1"/>
</dbReference>
<proteinExistence type="predicted"/>
<feature type="compositionally biased region" description="Acidic residues" evidence="3">
    <location>
        <begin position="1917"/>
        <end position="1941"/>
    </location>
</feature>
<dbReference type="GO" id="GO:0003677">
    <property type="term" value="F:DNA binding"/>
    <property type="evidence" value="ECO:0007669"/>
    <property type="project" value="UniProtKB-KW"/>
</dbReference>
<organism evidence="7">
    <name type="scientific">Cladocopium goreaui</name>
    <dbReference type="NCBI Taxonomy" id="2562237"/>
    <lineage>
        <taxon>Eukaryota</taxon>
        <taxon>Sar</taxon>
        <taxon>Alveolata</taxon>
        <taxon>Dinophyceae</taxon>
        <taxon>Suessiales</taxon>
        <taxon>Symbiodiniaceae</taxon>
        <taxon>Cladocopium</taxon>
    </lineage>
</organism>
<comment type="caution">
    <text evidence="7">The sequence shown here is derived from an EMBL/GenBank/DDBJ whole genome shotgun (WGS) entry which is preliminary data.</text>
</comment>
<evidence type="ECO:0000256" key="4">
    <source>
        <dbReference type="SAM" id="Phobius"/>
    </source>
</evidence>
<sequence length="3411" mass="379585">MFRLLAFVLLSGSGCTGWWSNSSVPEPEGPWKAWAGEHVPTAVSRFDQLAEAYQSVRETLSGWGGYPVDWGIWSIFDGLVGLAGWGLFGSVWGDVKTGCRRLIQIVIVLTLCVVAHYVWAICWPIVSLVIAIVMTFIWVVRKVVRVAGRVMFHLQRACGGTPEALDAEYYGPGTGSVPETSELRKFKYLSSQEKWVVVRRGSEVAVFKVSPDAQTIRSSGLYVGIEPDTLRGTASLLRDLQGHDKLHLCRNESCPEDGQHFKSYGLARKYDPEKFELALAAQGAKDAGGLLWKWAWKGSQVVKGKLADFGSESENEALVCNAHRIRWSTAEGDAFLSAGPCTAPAKEQVPLLIEDEPSPGMVGCFCPTHVSKYVTQRYMFKCCQTDCKRLGRASTGGLHVCWHHEPGATSRRSRSRSRDRRGREDVGDVHERDTEPVQAPPEVPEPQLQRLLDELKDLKESLPREKEIKEQEEPLPRKKRLASRSPGVTPKSSVHRHLAKLGMLDSPDGGDHRNWLEEFFERYAQGREVDLPEGQVRRAMAEEKGVGFSELSRILHGLGVAEQSKGQKGLTKFLSKWRADFEDDEELGTPSPGTSSIPHSWSLVASEAPSKPSTPPGLSSGPVQVTEKPGPPLMIGNPTIFGKDRKAGAATTGLGTDTMAVLAQAIQSQTAELASLVKAQSEQTSHPQGTVKGLNRLSEEMVFVIRACDQYSVSVCPGEVGSSLANALLSAQVGAATKLRAMGFRQRMTTRLAVGLAGPYWGSQEKCCLGASDFIQYTDAELDAFAVERGGKGAVDQKPAAPTKLEDWTARVKRQNEIWRLVYGEEWKDVREHAADTLAGWHQECPHKWPLGIIMEAWEELHWRFLEEIKELIRGIKKIAKRESMSLQELRFYALLPGPDGQAWLKLPNTFDIRNPDGWFKTELEPRIERQQERALWRLTWDGGRRDRGHPAGGDGGAQGNYAAGDKGTKTLLGPKLTAEEVNRARDRAPVDKGGTLLCWSHLTHQGCSSQSCQRSHEPLKGSFEQLDPCVRMQLLKRGGLKRMKIETKESVEHKIKEIRAAIQADKAEKMSKPKRKAGEGDGQPPSEPATDGKAGGQRATTVRFWDIPEEFEAVDYTKQEDIKDLIRQPDQSWGVPDAHQGRPHYGGENEAPAEAVSLVQRARELQTGPVLSALINASDDLYSWAATRVAKDPAISLEDLLEEMQLFGAADLAAEAASLMEKTPMRMKAGEQVRLIVKDTLWAPGEPGQGGFELDGISWRTWDYMEDIVMDEELAATLGLVEPVDEKRQCVTRLWRQVCLAGGWDADPPLRRSLKRQGRYVWSKHGLHWKQTPRWVRTPVGGGRRGRHCKPSRRAGEVSVELRRHSHLAALATVAGGMDVSDTTVIRGNHTEGLVLRELFAGHATLTAEWRRQGGKALEPVEVFTDPHMKSGYNGDHDLLRPEVQQAHLARARHGPENVGWVAAPCTSYCDWNIENGGSRTFSQPAGGDGKPLTDREHEGNQLSEFGALYFTTMLDNGGFPFAESSGSNGTYHAGKRSYEHAFYQHLTRVVFKKNAAVRAALSRRCPGVGPTHKHVPLKGSRPGSRTTRCTEAGVYCEQFVKTIVDVVRSNVVVGGVSLFTLDRPLSEKDKAGGRTVIDVDEEEELLVVEEVPEESVLVVEEVPEESVASEAESTHLDQGHDEKEEKEPEEISRRAGQPVENLDEVGGAWHLLNEVPHDFQPFSIAFEPSVSMVATGGEDGPDLGDVPTPEAAMDRQAWHEFNDVNEFDEVIEAYIYGQDGEDPNDSRLDMTFGLDNPKNYGPKIFLPDGRDYFRLGEGHLVVYHVEPRKHYFVPYPVFGNDQGFGPVDLRSERLSVCKYHGRGPFRLLTVGHYHDDWRENGERDPDLGYWVGYSVFTFEGWNLPWYDAFYGDGDLGGEEDDPDENDEDWNEDEEEESGESETSSTSYGTLTPRSRSLRRAGGCNNSSAVGQKARDYVKVIQSLGKGTAKDWAEVLQCGDELLTLAGGVKEAAEALWHVRKEQDLDNLRGVQDKVLDGLIHPLLLDYLRSVEEKGMVARHPGSTERVEAGLHPNAKAHLDQVYKQIFKDVRKHRVLVVRKDNVALGNTVSSPFEAVDKMLPDRSIAPDKRVVHDQRQVNQATSKWWHPPALQPTHQQIARRVLWHKTRFPGIDVVICKRDIAGAFRLLWLAPKDAHLFAGDLPWKEEMMEQDTEGIYAEGNHEKSEMTVIYLVSSFGFSGAPGEWTAFGRATEEYHRAHRPGESRRDGLAGFDAKILVDDMVLVEPLIGLRPWTSASCYDEGVRLMLGKDAVNEEKNLLEGAYKEEQTIWGLNINTKEDRASLPSRRIEKGAHLLAHPAFDFDSKVLTLRQLQQFRGIATGWAVVVRGLKNELKAADVFLTCGDGSMPVTPRVLNYTNEKAAGDRAWDDLWALFEVCRWLCARPEMWEAQFGATLDELLEPRERLCLPGGHRHAVFVSADATPSMVGALDWTNKLAAQMSTSEMGPWLREALKGEQDEDKVRIHVSEMLAFTALAATCGVKWAGKVVIYAGDNTVVRSWITKRQSGSRAGRLLLRVLAMCEMRYGFTVVAGWWRTFHNVDSDFVTRCTREEFEKFIETKGWSEVRMQEPIELALKDTEKFGPCFLSWADPEDRRLIMQLKEQRVKRAIDKPIGWKWSDIEVVEWTTHGRKVKDFEVVARACGAAGSGQGKCKIVMGTIGCDLKGTSLESFLKYTKELKGLVGVVEGPCLANWSCAQTWCEKAGWACIMVEYLTTEFGEALARRRKALMAVAKVLEDKLTEEPLVRTVVATPLGTLIKPGEVWKGLAWEKPARFSLTQGVPRDPLLPHVAAHLFWVEEGDRVNIHGLSGPGKWPLVDKNTGKYEQLYVYDRAAPEGHVRPLSFEEVWKAQGRSPHEWIEAVENAGGEEAAYAEGCRATGVRTAESLPAWAATVAHGRGAQVAGAIRDGPQDESLARLLIWLRLWKRGEFGQESDSWKAGGCRRATVSRLGEALWLEVLEDEENFVENHDRKAGGRRGRAALKQEAESKLGVGDQGQGFDGDVHGKVEDWLEANLCGDKADSTAKAYAGAWSKWCIWTERQQWPSHYLNPKEDKLENENKILAFLGYLGWLNFSSASLKQAVFAIKDAHKRAGAGDPTEGQFRLWVLMNGLDRRAARKPRRLGVTPAMLQWVGRQFAGSMNLRGEGRVDGVMVQAALLTAWFFMMRASEFCDSNGVNVDHVLRGLDVKLSKEDEPVEVGLATEVTVQFRKTKADQEAFGSCKTMARTGVAHLCPVEALDAYRKVCPGRFQGAEAHKPLFRWGNGTMLKRVEVQFLLQRAATAVGLPPERFLSHSLRIGGASALFQASADIELVKRMGRWTSSSVQRYLYDGGQALKELAGKMAQVDKKIHYT</sequence>
<feature type="region of interest" description="Disordered" evidence="3">
    <location>
        <begin position="1662"/>
        <end position="1702"/>
    </location>
</feature>
<evidence type="ECO:0000256" key="1">
    <source>
        <dbReference type="ARBA" id="ARBA00023125"/>
    </source>
</evidence>
<feature type="region of interest" description="Disordered" evidence="3">
    <location>
        <begin position="945"/>
        <end position="968"/>
    </location>
</feature>
<gene>
    <name evidence="7" type="ORF">C1SCF055_LOCUS18425</name>
</gene>
<reference evidence="7" key="1">
    <citation type="submission" date="2022-10" db="EMBL/GenBank/DDBJ databases">
        <authorList>
            <person name="Chen Y."/>
            <person name="Dougan E. K."/>
            <person name="Chan C."/>
            <person name="Rhodes N."/>
            <person name="Thang M."/>
        </authorList>
    </citation>
    <scope>NUCLEOTIDE SEQUENCE</scope>
</reference>
<dbReference type="SUPFAM" id="SSF56349">
    <property type="entry name" value="DNA breaking-rejoining enzymes"/>
    <property type="match status" value="1"/>
</dbReference>
<protein>
    <submittedName>
        <fullName evidence="8">Tyr recombinase domain-containing protein</fullName>
    </submittedName>
</protein>
<feature type="transmembrane region" description="Helical" evidence="4">
    <location>
        <begin position="105"/>
        <end position="138"/>
    </location>
</feature>
<feature type="region of interest" description="Disordered" evidence="3">
    <location>
        <begin position="460"/>
        <end position="510"/>
    </location>
</feature>
<feature type="compositionally biased region" description="Low complexity" evidence="3">
    <location>
        <begin position="1662"/>
        <end position="1673"/>
    </location>
</feature>
<dbReference type="InterPro" id="IPR013762">
    <property type="entry name" value="Integrase-like_cat_sf"/>
</dbReference>
<feature type="region of interest" description="Disordered" evidence="3">
    <location>
        <begin position="605"/>
        <end position="631"/>
    </location>
</feature>
<dbReference type="InterPro" id="IPR010998">
    <property type="entry name" value="Integrase_recombinase_N"/>
</dbReference>
<accession>A0A9P1CJT0</accession>
<evidence type="ECO:0000256" key="3">
    <source>
        <dbReference type="SAM" id="MobiDB-lite"/>
    </source>
</evidence>
<dbReference type="GO" id="GO:0015074">
    <property type="term" value="P:DNA integration"/>
    <property type="evidence" value="ECO:0007669"/>
    <property type="project" value="InterPro"/>
</dbReference>
<feature type="region of interest" description="Disordered" evidence="3">
    <location>
        <begin position="1570"/>
        <end position="1589"/>
    </location>
</feature>
<evidence type="ECO:0000313" key="7">
    <source>
        <dbReference type="EMBL" id="CAI3991526.1"/>
    </source>
</evidence>
<evidence type="ECO:0000259" key="6">
    <source>
        <dbReference type="PROSITE" id="PS51898"/>
    </source>
</evidence>
<keyword evidence="9" id="KW-1185">Reference proteome</keyword>
<dbReference type="SUPFAM" id="SSF47823">
    <property type="entry name" value="lambda integrase-like, N-terminal domain"/>
    <property type="match status" value="1"/>
</dbReference>
<evidence type="ECO:0000256" key="5">
    <source>
        <dbReference type="SAM" id="SignalP"/>
    </source>
</evidence>
<evidence type="ECO:0000313" key="9">
    <source>
        <dbReference type="Proteomes" id="UP001152797"/>
    </source>
</evidence>
<keyword evidence="1" id="KW-0238">DNA-binding</keyword>
<dbReference type="PANTHER" id="PTHR34605:SF3">
    <property type="entry name" value="P CELL-TYPE AGGLUTINATION PROTEIN MAP4-LIKE-RELATED"/>
    <property type="match status" value="1"/>
</dbReference>
<keyword evidence="4" id="KW-0472">Membrane</keyword>
<dbReference type="InterPro" id="IPR002104">
    <property type="entry name" value="Integrase_catalytic"/>
</dbReference>
<keyword evidence="5" id="KW-0732">Signal</keyword>
<reference evidence="8 9" key="2">
    <citation type="submission" date="2024-05" db="EMBL/GenBank/DDBJ databases">
        <authorList>
            <person name="Chen Y."/>
            <person name="Shah S."/>
            <person name="Dougan E. K."/>
            <person name="Thang M."/>
            <person name="Chan C."/>
        </authorList>
    </citation>
    <scope>NUCLEOTIDE SEQUENCE [LARGE SCALE GENOMIC DNA]</scope>
</reference>
<feature type="compositionally biased region" description="Basic residues" evidence="3">
    <location>
        <begin position="411"/>
        <end position="420"/>
    </location>
</feature>
<dbReference type="EMBL" id="CAMXCT030001602">
    <property type="protein sequence ID" value="CAL4778838.1"/>
    <property type="molecule type" value="Genomic_DNA"/>
</dbReference>
<feature type="compositionally biased region" description="Basic and acidic residues" evidence="3">
    <location>
        <begin position="421"/>
        <end position="435"/>
    </location>
</feature>
<feature type="region of interest" description="Disordered" evidence="3">
    <location>
        <begin position="1916"/>
        <end position="1970"/>
    </location>
</feature>
<dbReference type="Proteomes" id="UP001152797">
    <property type="component" value="Unassembled WGS sequence"/>
</dbReference>
<name>A0A9P1CJT0_9DINO</name>
<dbReference type="PANTHER" id="PTHR34605">
    <property type="entry name" value="PHAGE_INTEGRASE DOMAIN-CONTAINING PROTEIN"/>
    <property type="match status" value="1"/>
</dbReference>
<dbReference type="InterPro" id="IPR011010">
    <property type="entry name" value="DNA_brk_join_enz"/>
</dbReference>
<dbReference type="InterPro" id="IPR052925">
    <property type="entry name" value="Phage_Integrase-like_Recomb"/>
</dbReference>
<feature type="domain" description="Tyr recombinase" evidence="6">
    <location>
        <begin position="3176"/>
        <end position="3402"/>
    </location>
</feature>
<dbReference type="OrthoDB" id="129365at2759"/>
<feature type="transmembrane region" description="Helical" evidence="4">
    <location>
        <begin position="70"/>
        <end position="93"/>
    </location>
</feature>
<evidence type="ECO:0000313" key="8">
    <source>
        <dbReference type="EMBL" id="CAL4778838.1"/>
    </source>
</evidence>
<feature type="compositionally biased region" description="Basic and acidic residues" evidence="3">
    <location>
        <begin position="460"/>
        <end position="476"/>
    </location>
</feature>
<dbReference type="Gene3D" id="1.10.443.10">
    <property type="entry name" value="Intergrase catalytic core"/>
    <property type="match status" value="1"/>
</dbReference>
<dbReference type="EMBL" id="CAMXCT010001602">
    <property type="protein sequence ID" value="CAI3991526.1"/>
    <property type="molecule type" value="Genomic_DNA"/>
</dbReference>
<dbReference type="GO" id="GO:0006310">
    <property type="term" value="P:DNA recombination"/>
    <property type="evidence" value="ECO:0007669"/>
    <property type="project" value="UniProtKB-KW"/>
</dbReference>
<feature type="region of interest" description="Disordered" evidence="3">
    <location>
        <begin position="1063"/>
        <end position="1099"/>
    </location>
</feature>
<feature type="compositionally biased region" description="Basic and acidic residues" evidence="3">
    <location>
        <begin position="1674"/>
        <end position="1695"/>
    </location>
</feature>
<dbReference type="PROSITE" id="PS51257">
    <property type="entry name" value="PROKAR_LIPOPROTEIN"/>
    <property type="match status" value="1"/>
</dbReference>
<keyword evidence="2" id="KW-0233">DNA recombination</keyword>
<feature type="chain" id="PRO_5043270487" evidence="5">
    <location>
        <begin position="18"/>
        <end position="3411"/>
    </location>
</feature>
<evidence type="ECO:0000256" key="2">
    <source>
        <dbReference type="ARBA" id="ARBA00023172"/>
    </source>
</evidence>
<keyword evidence="4" id="KW-1133">Transmembrane helix</keyword>
<keyword evidence="4" id="KW-0812">Transmembrane</keyword>
<dbReference type="Gene3D" id="1.10.150.130">
    <property type="match status" value="1"/>
</dbReference>
<feature type="signal peptide" evidence="5">
    <location>
        <begin position="1"/>
        <end position="17"/>
    </location>
</feature>